<accession>A0A120FPD2</accession>
<comment type="caution">
    <text evidence="1">The sequence shown here is derived from an EMBL/GenBank/DDBJ whole genome shotgun (WGS) entry which is preliminary data.</text>
</comment>
<dbReference type="OrthoDB" id="2618648at2"/>
<reference evidence="1 2" key="1">
    <citation type="submission" date="2015-11" db="EMBL/GenBank/DDBJ databases">
        <title>Draft Genome Sequence of the Strain BR 10423 (Rhizobium sp.) isolated from nodules of Mimosa pudica.</title>
        <authorList>
            <person name="Barauna A.C."/>
            <person name="Zilli J.E."/>
            <person name="Simoes-Araujo J.L."/>
            <person name="Reis V.M."/>
            <person name="James E.K."/>
            <person name="Reis F.B.Jr."/>
            <person name="Rouws L.F."/>
            <person name="Passos S.R."/>
            <person name="Gois S.R."/>
        </authorList>
    </citation>
    <scope>NUCLEOTIDE SEQUENCE [LARGE SCALE GENOMIC DNA]</scope>
    <source>
        <strain evidence="1 2">BR10423</strain>
    </source>
</reference>
<dbReference type="Gene3D" id="2.30.110.10">
    <property type="entry name" value="Electron Transport, Fmn-binding Protein, Chain A"/>
    <property type="match status" value="1"/>
</dbReference>
<proteinExistence type="predicted"/>
<evidence type="ECO:0000313" key="2">
    <source>
        <dbReference type="Proteomes" id="UP000068164"/>
    </source>
</evidence>
<dbReference type="AlphaFoldDB" id="A0A120FPD2"/>
<dbReference type="EMBL" id="LNCD01000034">
    <property type="protein sequence ID" value="KWV56782.1"/>
    <property type="molecule type" value="Genomic_DNA"/>
</dbReference>
<protein>
    <submittedName>
        <fullName evidence="1">Pyridoxamine 5'-phosphate oxidase</fullName>
    </submittedName>
</protein>
<dbReference type="Proteomes" id="UP000068164">
    <property type="component" value="Unassembled WGS sequence"/>
</dbReference>
<dbReference type="SUPFAM" id="SSF50475">
    <property type="entry name" value="FMN-binding split barrel"/>
    <property type="match status" value="1"/>
</dbReference>
<organism evidence="1 2">
    <name type="scientific">Rhizobium altiplani</name>
    <dbReference type="NCBI Taxonomy" id="1864509"/>
    <lineage>
        <taxon>Bacteria</taxon>
        <taxon>Pseudomonadati</taxon>
        <taxon>Pseudomonadota</taxon>
        <taxon>Alphaproteobacteria</taxon>
        <taxon>Hyphomicrobiales</taxon>
        <taxon>Rhizobiaceae</taxon>
        <taxon>Rhizobium/Agrobacterium group</taxon>
        <taxon>Rhizobium</taxon>
    </lineage>
</organism>
<name>A0A120FPD2_9HYPH</name>
<sequence>MLKRVRTRRGAAVQVDDKLLDFFKRPLMCIIAAADETGHPSAGRGVGFHIFDDRETIDVIFSSWQWPRLETSVRQTGRIAATFVSPSDYVSFQLKGAASMRETEAHDIDCADRFIAAATGELEALGVPGRIITPWLTAREAKVVRLSVSEIYIQTPGPLAGMLAFARPR</sequence>
<gene>
    <name evidence="1" type="ORF">AS026_33455</name>
</gene>
<dbReference type="InterPro" id="IPR012349">
    <property type="entry name" value="Split_barrel_FMN-bd"/>
</dbReference>
<evidence type="ECO:0000313" key="1">
    <source>
        <dbReference type="EMBL" id="KWV56782.1"/>
    </source>
</evidence>
<keyword evidence="2" id="KW-1185">Reference proteome</keyword>